<keyword evidence="4" id="KW-0805">Transcription regulation</keyword>
<dbReference type="GO" id="GO:0006357">
    <property type="term" value="P:regulation of transcription by RNA polymerase II"/>
    <property type="evidence" value="ECO:0007669"/>
    <property type="project" value="TreeGrafter"/>
</dbReference>
<comment type="subcellular location">
    <subcellularLocation>
        <location evidence="1">Nucleus</location>
    </subcellularLocation>
</comment>
<feature type="domain" description="RING-type" evidence="9">
    <location>
        <begin position="630"/>
        <end position="677"/>
    </location>
</feature>
<gene>
    <name evidence="11" type="ORF">Tsubulata_009800</name>
</gene>
<dbReference type="Gene3D" id="2.60.120.650">
    <property type="entry name" value="Cupin"/>
    <property type="match status" value="2"/>
</dbReference>
<evidence type="ECO:0000256" key="2">
    <source>
        <dbReference type="ARBA" id="ARBA00006801"/>
    </source>
</evidence>
<dbReference type="PROSITE" id="PS51184">
    <property type="entry name" value="JMJC"/>
    <property type="match status" value="1"/>
</dbReference>
<dbReference type="GO" id="GO:0003712">
    <property type="term" value="F:transcription coregulator activity"/>
    <property type="evidence" value="ECO:0007669"/>
    <property type="project" value="TreeGrafter"/>
</dbReference>
<evidence type="ECO:0000256" key="4">
    <source>
        <dbReference type="ARBA" id="ARBA00023015"/>
    </source>
</evidence>
<keyword evidence="3" id="KW-0479">Metal-binding</keyword>
<keyword evidence="5" id="KW-0804">Transcription</keyword>
<dbReference type="InterPro" id="IPR017956">
    <property type="entry name" value="AT_hook_DNA-bd_motif"/>
</dbReference>
<dbReference type="GO" id="GO:0000118">
    <property type="term" value="C:histone deacetylase complex"/>
    <property type="evidence" value="ECO:0007669"/>
    <property type="project" value="TreeGrafter"/>
</dbReference>
<dbReference type="Proteomes" id="UP001141552">
    <property type="component" value="Unassembled WGS sequence"/>
</dbReference>
<feature type="region of interest" description="Disordered" evidence="8">
    <location>
        <begin position="376"/>
        <end position="597"/>
    </location>
</feature>
<dbReference type="PROSITE" id="PS50089">
    <property type="entry name" value="ZF_RING_2"/>
    <property type="match status" value="1"/>
</dbReference>
<dbReference type="SMART" id="SM00558">
    <property type="entry name" value="JmjC"/>
    <property type="match status" value="1"/>
</dbReference>
<name>A0A9Q0GKS6_9ROSI</name>
<keyword evidence="7" id="KW-0862">Zinc</keyword>
<feature type="compositionally biased region" description="Basic and acidic residues" evidence="8">
    <location>
        <begin position="512"/>
        <end position="522"/>
    </location>
</feature>
<evidence type="ECO:0000256" key="1">
    <source>
        <dbReference type="ARBA" id="ARBA00004123"/>
    </source>
</evidence>
<dbReference type="Pfam" id="PF10497">
    <property type="entry name" value="zf-4CXXC_R1"/>
    <property type="match status" value="1"/>
</dbReference>
<feature type="compositionally biased region" description="Basic residues" evidence="8">
    <location>
        <begin position="381"/>
        <end position="390"/>
    </location>
</feature>
<evidence type="ECO:0000256" key="6">
    <source>
        <dbReference type="ARBA" id="ARBA00023242"/>
    </source>
</evidence>
<feature type="compositionally biased region" description="Basic and acidic residues" evidence="8">
    <location>
        <begin position="564"/>
        <end position="575"/>
    </location>
</feature>
<feature type="compositionally biased region" description="Basic residues" evidence="8">
    <location>
        <begin position="485"/>
        <end position="496"/>
    </location>
</feature>
<reference evidence="11" key="1">
    <citation type="submission" date="2022-02" db="EMBL/GenBank/DDBJ databases">
        <authorList>
            <person name="Henning P.M."/>
            <person name="McCubbin A.G."/>
            <person name="Shore J.S."/>
        </authorList>
    </citation>
    <scope>NUCLEOTIDE SEQUENCE</scope>
    <source>
        <strain evidence="11">F60SS</strain>
        <tissue evidence="11">Leaves</tissue>
    </source>
</reference>
<dbReference type="InterPro" id="IPR003347">
    <property type="entry name" value="JmjC_dom"/>
</dbReference>
<feature type="compositionally biased region" description="Basic residues" evidence="8">
    <location>
        <begin position="583"/>
        <end position="593"/>
    </location>
</feature>
<organism evidence="11 12">
    <name type="scientific">Turnera subulata</name>
    <dbReference type="NCBI Taxonomy" id="218843"/>
    <lineage>
        <taxon>Eukaryota</taxon>
        <taxon>Viridiplantae</taxon>
        <taxon>Streptophyta</taxon>
        <taxon>Embryophyta</taxon>
        <taxon>Tracheophyta</taxon>
        <taxon>Spermatophyta</taxon>
        <taxon>Magnoliopsida</taxon>
        <taxon>eudicotyledons</taxon>
        <taxon>Gunneridae</taxon>
        <taxon>Pentapetalae</taxon>
        <taxon>rosids</taxon>
        <taxon>fabids</taxon>
        <taxon>Malpighiales</taxon>
        <taxon>Passifloraceae</taxon>
        <taxon>Turnera</taxon>
    </lineage>
</organism>
<keyword evidence="12" id="KW-1185">Reference proteome</keyword>
<dbReference type="SUPFAM" id="SSF51197">
    <property type="entry name" value="Clavaminate synthase-like"/>
    <property type="match status" value="1"/>
</dbReference>
<feature type="domain" description="JmjC" evidence="10">
    <location>
        <begin position="1042"/>
        <end position="1471"/>
    </location>
</feature>
<dbReference type="PANTHER" id="PTHR12549:SF38">
    <property type="entry name" value="JMJC DOMAIN-CONTAINING HISTONE DEMETHYLASE 2, ISOFORM A"/>
    <property type="match status" value="1"/>
</dbReference>
<dbReference type="InterPro" id="IPR001841">
    <property type="entry name" value="Znf_RING"/>
</dbReference>
<protein>
    <recommendedName>
        <fullName evidence="13">JmjC domain-containing protein</fullName>
    </recommendedName>
</protein>
<dbReference type="SMART" id="SM00384">
    <property type="entry name" value="AT_hook"/>
    <property type="match status" value="6"/>
</dbReference>
<feature type="compositionally biased region" description="Basic residues" evidence="8">
    <location>
        <begin position="455"/>
        <end position="470"/>
    </location>
</feature>
<evidence type="ECO:0000256" key="7">
    <source>
        <dbReference type="PROSITE-ProRule" id="PRU00175"/>
    </source>
</evidence>
<dbReference type="EMBL" id="JAKUCV010000214">
    <property type="protein sequence ID" value="KAJ4850805.1"/>
    <property type="molecule type" value="Genomic_DNA"/>
</dbReference>
<dbReference type="GO" id="GO:0032454">
    <property type="term" value="F:histone H3K9 demethylase activity"/>
    <property type="evidence" value="ECO:0007669"/>
    <property type="project" value="InterPro"/>
</dbReference>
<dbReference type="InterPro" id="IPR045109">
    <property type="entry name" value="LSDs-like"/>
</dbReference>
<keyword evidence="6" id="KW-0539">Nucleus</keyword>
<keyword evidence="7" id="KW-0863">Zinc-finger</keyword>
<feature type="compositionally biased region" description="Gly residues" evidence="8">
    <location>
        <begin position="1"/>
        <end position="11"/>
    </location>
</feature>
<dbReference type="OrthoDB" id="1667110at2759"/>
<sequence length="1509" mass="165216">MEKEGQNGGVGPQRRKRRREESQSNPAVMLGKKIGEVGFDGEGIPNWFGVGVGNSDVLGWFDDMGGANIGQSLQLWPESGTGIGNQEQNFVVGGGNGGVQGFQGGFGEDYGANGVLGLEKSSAFQQFLHGSSGGAALQLGDSGYNACDNAILGLGGEGTHALLGGEAAAANSGLGCGTNGMHDFFNEASGGDVLGSLFGGASEGEGIESLLGRCKGGGVVSSGQGIQCWCGEAGCASIDGKGIQGLFGEVSCGTENVDNVNAGHRSLKDEKKVVKGRLGRPKGSKNKKKMEGASELGGGNLDGNDSGPPKPKRGRPKGWKSKNQNPQDQENHGLFGNVLIGNTAGTVAVSPSKGDKDMPEGSAGRLVMGIATTLQETSRPGRSKGSKNMKKIGAGEESERTAIVAGEQNAMDGEENGGFKFGNEIATPRKRGRPKGSKDKVKIMIACDGQERPRKSVRGRPKGSKNKVKKTQALVLVCHNLQTTKGRRGRPKGSKNKVKENLPCDSVGTPKLQKDLASDRQELPGNRLGRPKGSKNNPSCLAGDGQELVGGPIMKPRGRCGRPKCSESKEPRSADDGNVLAVKRGRGRPKGSKHGSDIVVQKPLHNTSVQINKFSVSEMETDGVQKSLMCHQCWRNDRSGVVICSKCKRKRYCYECLAKWYPEKSLDEIAIECPFCRGNCNCRLCLKAKKIVPAVNDKADTDTKLQNFLYLLGKTLPLLWHIQREQNSELDMEASIRGVMLTEKDVIKSSIDDDDRVYCDNCNTSIVNFHRSCPNPDCSYDLCLTCCWEIREGFRCGGNEVKASYQEQFVKMVHDEDPNAEMNRRIACPPKAQGGCGTEMLELRRIFEANFVQELINSAEDLTNGHQLQEIGFNRGCSLCDLTSSTKNKRNELEVRKAAHRENTYDNFLYCPNALSLCDNDVEHFQMHWMRGEPVIVRNVLEKASGLSWEPMVMWRAFKGAEKILKEEAHKVKAIDCLDWCEVEINILQFFKGYLEGRTYGNGWPEMLKLKDWPPSNSFDECFPRHGTEYVAMLPFGEYTDPYSGLLNLATKLPAALKPDLGPKTYIAYGCAEELGRGDSVTKLHCDISDAVNVLAHVAEVRTSPWQKKLVEKLKKQYEAEDFHDICDGIQEKTAWKLRERFPRAATKDTGLSQSVKTTDNDFSHEQLYLQENCHKQKSKSEELGGAREIVCALRVPNSIKIASASDNHEQSVGNLTARLYDSNVHVHDSSLLWGDKDGENTGDMARLLVNLGGSSRLGMDGCSRLGMDGGCSRLGMDGLLLETRGTITDNNHGIKDVAASKMSNDTHHSYSQQHDASVCSTYLPGQASDLAAVKLIPSNSIDSLEENQATKPVYGGAVWDIFRRQDVPKLIEYLKRHQKEFRHISNLPVNSVIHPIHDQTFYLTEKHKRQLKAELNVEPWTFEQHLGEAVFVPAGCPHQVRNRQSCIKVALDFVSPENVQECIRLTEEFRRLPKNHRSKEDKLEVKKMALYAASSAVTEAKNLISKLG</sequence>
<dbReference type="PANTHER" id="PTHR12549">
    <property type="entry name" value="JMJC DOMAIN-CONTAINING HISTONE DEMETHYLATION PROTEIN"/>
    <property type="match status" value="1"/>
</dbReference>
<dbReference type="GO" id="GO:0000785">
    <property type="term" value="C:chromatin"/>
    <property type="evidence" value="ECO:0007669"/>
    <property type="project" value="TreeGrafter"/>
</dbReference>
<dbReference type="FunFam" id="2.60.120.650:FF:000033">
    <property type="entry name" value="Transcription factor jumonji (JmjC) domain-containing protein"/>
    <property type="match status" value="1"/>
</dbReference>
<evidence type="ECO:0000313" key="11">
    <source>
        <dbReference type="EMBL" id="KAJ4850805.1"/>
    </source>
</evidence>
<comment type="caution">
    <text evidence="11">The sequence shown here is derived from an EMBL/GenBank/DDBJ whole genome shotgun (WGS) entry which is preliminary data.</text>
</comment>
<evidence type="ECO:0000256" key="3">
    <source>
        <dbReference type="ARBA" id="ARBA00022723"/>
    </source>
</evidence>
<feature type="region of interest" description="Disordered" evidence="8">
    <location>
        <begin position="1"/>
        <end position="28"/>
    </location>
</feature>
<evidence type="ECO:0000313" key="12">
    <source>
        <dbReference type="Proteomes" id="UP001141552"/>
    </source>
</evidence>
<feature type="region of interest" description="Disordered" evidence="8">
    <location>
        <begin position="258"/>
        <end position="335"/>
    </location>
</feature>
<feature type="compositionally biased region" description="Basic residues" evidence="8">
    <location>
        <begin position="310"/>
        <end position="320"/>
    </location>
</feature>
<evidence type="ECO:0000256" key="5">
    <source>
        <dbReference type="ARBA" id="ARBA00023163"/>
    </source>
</evidence>
<comment type="similarity">
    <text evidence="2">Belongs to the JARID1 histone demethylase family.</text>
</comment>
<accession>A0A9Q0GKS6</accession>
<dbReference type="InterPro" id="IPR018866">
    <property type="entry name" value="Znf-4CXXC_R1"/>
</dbReference>
<proteinExistence type="inferred from homology"/>
<reference evidence="11" key="2">
    <citation type="journal article" date="2023" name="Plants (Basel)">
        <title>Annotation of the Turnera subulata (Passifloraceae) Draft Genome Reveals the S-Locus Evolved after the Divergence of Turneroideae from Passifloroideae in a Stepwise Manner.</title>
        <authorList>
            <person name="Henning P.M."/>
            <person name="Roalson E.H."/>
            <person name="Mir W."/>
            <person name="McCubbin A.G."/>
            <person name="Shore J.S."/>
        </authorList>
    </citation>
    <scope>NUCLEOTIDE SEQUENCE</scope>
    <source>
        <strain evidence="11">F60SS</strain>
    </source>
</reference>
<evidence type="ECO:0000256" key="8">
    <source>
        <dbReference type="SAM" id="MobiDB-lite"/>
    </source>
</evidence>
<dbReference type="GO" id="GO:0031490">
    <property type="term" value="F:chromatin DNA binding"/>
    <property type="evidence" value="ECO:0007669"/>
    <property type="project" value="TreeGrafter"/>
</dbReference>
<dbReference type="Pfam" id="PF02373">
    <property type="entry name" value="JmjC"/>
    <property type="match status" value="1"/>
</dbReference>
<evidence type="ECO:0008006" key="13">
    <source>
        <dbReference type="Google" id="ProtNLM"/>
    </source>
</evidence>
<feature type="compositionally biased region" description="Basic residues" evidence="8">
    <location>
        <begin position="274"/>
        <end position="288"/>
    </location>
</feature>
<dbReference type="GO" id="GO:0008270">
    <property type="term" value="F:zinc ion binding"/>
    <property type="evidence" value="ECO:0007669"/>
    <property type="project" value="UniProtKB-KW"/>
</dbReference>
<evidence type="ECO:0000259" key="10">
    <source>
        <dbReference type="PROSITE" id="PS51184"/>
    </source>
</evidence>
<evidence type="ECO:0000259" key="9">
    <source>
        <dbReference type="PROSITE" id="PS50089"/>
    </source>
</evidence>